<evidence type="ECO:0000256" key="1">
    <source>
        <dbReference type="SAM" id="MobiDB-lite"/>
    </source>
</evidence>
<organism evidence="2 3">
    <name type="scientific">Neisseria sicca VK64</name>
    <dbReference type="NCBI Taxonomy" id="1095748"/>
    <lineage>
        <taxon>Bacteria</taxon>
        <taxon>Pseudomonadati</taxon>
        <taxon>Pseudomonadota</taxon>
        <taxon>Betaproteobacteria</taxon>
        <taxon>Neisseriales</taxon>
        <taxon>Neisseriaceae</taxon>
        <taxon>Neisseria</taxon>
    </lineage>
</organism>
<sequence>MQNKTIAKLYAIASNNSTKSTYPFVYQAIFNKIRISKKRYPNSNSLLFRCVSIFTANLNRGGTLPTSLLHKRKNRRFVSDKPSKRSSENRFSQFSDDLLSRPPYFGV</sequence>
<reference evidence="2 3" key="1">
    <citation type="submission" date="2012-04" db="EMBL/GenBank/DDBJ databases">
        <authorList>
            <person name="Harkins D.M."/>
            <person name="Madupu R."/>
            <person name="Durkin A.S."/>
            <person name="Torralba M."/>
            <person name="Methe B."/>
            <person name="Sutton G.G."/>
            <person name="Nelson K.E."/>
        </authorList>
    </citation>
    <scope>NUCLEOTIDE SEQUENCE [LARGE SCALE GENOMIC DNA]</scope>
    <source>
        <strain evidence="2 3">VK64</strain>
    </source>
</reference>
<protein>
    <submittedName>
        <fullName evidence="2">Uncharacterized protein</fullName>
    </submittedName>
</protein>
<name>I2NXA5_NEISI</name>
<evidence type="ECO:0000313" key="3">
    <source>
        <dbReference type="Proteomes" id="UP000004473"/>
    </source>
</evidence>
<dbReference type="Proteomes" id="UP000004473">
    <property type="component" value="Unassembled WGS sequence"/>
</dbReference>
<feature type="region of interest" description="Disordered" evidence="1">
    <location>
        <begin position="75"/>
        <end position="107"/>
    </location>
</feature>
<comment type="caution">
    <text evidence="2">The sequence shown here is derived from an EMBL/GenBank/DDBJ whole genome shotgun (WGS) entry which is preliminary data.</text>
</comment>
<evidence type="ECO:0000313" key="2">
    <source>
        <dbReference type="EMBL" id="EIG30466.1"/>
    </source>
</evidence>
<proteinExistence type="predicted"/>
<dbReference type="EMBL" id="AJMT01000004">
    <property type="protein sequence ID" value="EIG30466.1"/>
    <property type="molecule type" value="Genomic_DNA"/>
</dbReference>
<gene>
    <name evidence="2" type="ORF">HMPREF1051_3057</name>
</gene>
<accession>I2NXA5</accession>
<dbReference type="PATRIC" id="fig|1095748.3.peg.42"/>
<dbReference type="AlphaFoldDB" id="I2NXA5"/>
<feature type="compositionally biased region" description="Basic and acidic residues" evidence="1">
    <location>
        <begin position="77"/>
        <end position="88"/>
    </location>
</feature>